<feature type="compositionally biased region" description="Polar residues" evidence="3">
    <location>
        <begin position="17"/>
        <end position="27"/>
    </location>
</feature>
<keyword evidence="6" id="KW-1185">Reference proteome</keyword>
<dbReference type="GO" id="GO:0008017">
    <property type="term" value="F:microtubule binding"/>
    <property type="evidence" value="ECO:0007669"/>
    <property type="project" value="TreeGrafter"/>
</dbReference>
<organism evidence="5 6">
    <name type="scientific">Chlamydomonas eustigma</name>
    <dbReference type="NCBI Taxonomy" id="1157962"/>
    <lineage>
        <taxon>Eukaryota</taxon>
        <taxon>Viridiplantae</taxon>
        <taxon>Chlorophyta</taxon>
        <taxon>core chlorophytes</taxon>
        <taxon>Chlorophyceae</taxon>
        <taxon>CS clade</taxon>
        <taxon>Chlamydomonadales</taxon>
        <taxon>Chlamydomonadaceae</taxon>
        <taxon>Chlamydomonas</taxon>
    </lineage>
</organism>
<dbReference type="Pfam" id="PF23414">
    <property type="entry name" value="Beta-prop_EML_2"/>
    <property type="match status" value="1"/>
</dbReference>
<feature type="region of interest" description="Disordered" evidence="3">
    <location>
        <begin position="614"/>
        <end position="633"/>
    </location>
</feature>
<dbReference type="InterPro" id="IPR001680">
    <property type="entry name" value="WD40_rpt"/>
</dbReference>
<accession>A0A250WW00</accession>
<evidence type="ECO:0000256" key="2">
    <source>
        <dbReference type="ARBA" id="ARBA00022737"/>
    </source>
</evidence>
<proteinExistence type="predicted"/>
<dbReference type="OrthoDB" id="47802at2759"/>
<dbReference type="SMART" id="SM00320">
    <property type="entry name" value="WD40"/>
    <property type="match status" value="7"/>
</dbReference>
<dbReference type="InterPro" id="IPR050630">
    <property type="entry name" value="WD_repeat_EMAP"/>
</dbReference>
<evidence type="ECO:0000313" key="6">
    <source>
        <dbReference type="Proteomes" id="UP000232323"/>
    </source>
</evidence>
<feature type="compositionally biased region" description="Basic and acidic residues" evidence="3">
    <location>
        <begin position="615"/>
        <end position="624"/>
    </location>
</feature>
<keyword evidence="1" id="KW-0853">WD repeat</keyword>
<dbReference type="STRING" id="1157962.A0A250WW00"/>
<evidence type="ECO:0000259" key="4">
    <source>
        <dbReference type="Pfam" id="PF23414"/>
    </source>
</evidence>
<dbReference type="InterPro" id="IPR055442">
    <property type="entry name" value="Beta-prop_EML-like_2nd"/>
</dbReference>
<evidence type="ECO:0000256" key="3">
    <source>
        <dbReference type="SAM" id="MobiDB-lite"/>
    </source>
</evidence>
<dbReference type="Proteomes" id="UP000232323">
    <property type="component" value="Unassembled WGS sequence"/>
</dbReference>
<sequence>MAESLGGSRGKGGVSALGNSQASNMNASKREGGGMEMTQQGGIRGGSARAAGSPGGMGYNGSPARPNSAPRERPGMGAASRSFGSPAMDAKARVEEKRQVKEAGYWGRVTPIKRDVPAYWSLSTYGQPFSDPRLALGGASNMYQVLDPASKAKSTKYDVVGPATEQSAMLRKSLIEGKRLFNREGLTPIPDDGPDPEPLSQPDRTFILQQATPFQRIHALNNNLDRDIHSKDFKPWTEMVWDKLDAKFWRKNRALAHRMATDRLVNLMKRHLHYLVEQRCVAARAPASRPQDLLREEFWRVDPERTGLASLEQFLQVWQARLCLLEYEDVETPLVNGKGTRIVLKPGKRFILDENMAASLFVKYGLDKDGLMPYAVFIQALSAAPSRLLGQELVLDKRLGGRNGLYDDVDIGYCVGGAKILYSKCDTGVFPPSDFDSRTADRSRLAPKAHMWDVTEVVYFTGAVGIVFNKKKWDAGQPSQRFFFGHDNDIMCIALHPNRLFVATGQQKATGPTNKPFVCIWELNKMNMLQKLDHDPKERAVLQVCFSGNTNAVTDEKKGGDLLVTITADDKHTVHVWKWMIPANKFCRAQSIPSWCFGPEKKMNDMYNAGLYYDNPEKQDTERPKPRKPGQPLSVVKYEKKAWAKWLKGEDMIREKAMQLDHPLLERLRDEDIAINPDWEEGWLHKLPDGASDKTFSMVEVGPGCNGTPPMVYGIVWNPLRPFDGRRGSEFATYGVKHLKTWVVNDQETWQGTSGSFGTDKIENVLSACYVPALHYMAAPGDSCLLTGFTSGQIGLWIPPFPTRAGATYQLSRKFDAHGQGVLHKLNDGTQVFGGVRVIKLRGDPTGKSTGRFICTGGADGYVAEWELGEVTGVRKDGTPLKGVNLKKVVKPNEMDEKGEPRQMRYCLDCANARYNPNNPCMVVALDTHPDKPTEYVAGTDDCDIWEVDDSPRVMIEGQEEDLWRLATHPFDPNIFATTSESGKVRVWDMRKYDLSCTAELGFPCIGITFSREEYGSASYEKSGLSKGYKNLHLAIGSEGENNNMNYGMHKIAILDATTLQPLKILKDPQGAVSELKYSPPGGPGILAAGSQDMTIYLYSCKDDYKLMAKCVGHSGWVEHIDWTLPISLPGTKLHGSMLIMSVDSSKNLLYWNPRTGRKVTANQRDAPMYEWTSRIGFDVMGIWPDDSNFDNISSVCASKRGAPSMDMDKLHQTDPKTGQLMDPAVCVMDPSEDDSADGVPGCGYLVTADDFSYVRLFNYPVVWDDAPHKMFRGHSSFVKWIRFSCDDRVVLSAGGHDRGIYQWRTLGINKDDMDGVEKDKLVLMCMEELLKMRREGVNQHQPKPGVAWGPLDEGGKVFGPMATLTMTDSLMPPTPGAKSLSESMGRFPSALGGSPTIMRSMLAKYGGQTMTKPPPSPGPDKGA</sequence>
<protein>
    <recommendedName>
        <fullName evidence="4">EML-like second beta-propeller domain-containing protein</fullName>
    </recommendedName>
</protein>
<keyword evidence="2" id="KW-0677">Repeat</keyword>
<dbReference type="InterPro" id="IPR036322">
    <property type="entry name" value="WD40_repeat_dom_sf"/>
</dbReference>
<evidence type="ECO:0000313" key="5">
    <source>
        <dbReference type="EMBL" id="GAX75007.1"/>
    </source>
</evidence>
<dbReference type="EMBL" id="BEGY01000010">
    <property type="protein sequence ID" value="GAX75007.1"/>
    <property type="molecule type" value="Genomic_DNA"/>
</dbReference>
<dbReference type="Gene3D" id="2.130.10.10">
    <property type="entry name" value="YVTN repeat-like/Quinoprotein amine dehydrogenase"/>
    <property type="match status" value="3"/>
</dbReference>
<dbReference type="InterPro" id="IPR015943">
    <property type="entry name" value="WD40/YVTN_repeat-like_dom_sf"/>
</dbReference>
<name>A0A250WW00_9CHLO</name>
<feature type="region of interest" description="Disordered" evidence="3">
    <location>
        <begin position="1"/>
        <end position="91"/>
    </location>
</feature>
<dbReference type="SUPFAM" id="SSF50978">
    <property type="entry name" value="WD40 repeat-like"/>
    <property type="match status" value="1"/>
</dbReference>
<feature type="compositionally biased region" description="Low complexity" evidence="3">
    <location>
        <begin position="36"/>
        <end position="52"/>
    </location>
</feature>
<evidence type="ECO:0000256" key="1">
    <source>
        <dbReference type="ARBA" id="ARBA00022574"/>
    </source>
</evidence>
<dbReference type="PANTHER" id="PTHR13720:SF33">
    <property type="entry name" value="HELP DOMAIN-CONTAINING PROTEIN"/>
    <property type="match status" value="1"/>
</dbReference>
<reference evidence="5 6" key="1">
    <citation type="submission" date="2017-08" db="EMBL/GenBank/DDBJ databases">
        <title>Acidophilic green algal genome provides insights into adaptation to an acidic environment.</title>
        <authorList>
            <person name="Hirooka S."/>
            <person name="Hirose Y."/>
            <person name="Kanesaki Y."/>
            <person name="Higuchi S."/>
            <person name="Fujiwara T."/>
            <person name="Onuma R."/>
            <person name="Era A."/>
            <person name="Ohbayashi R."/>
            <person name="Uzuka A."/>
            <person name="Nozaki H."/>
            <person name="Yoshikawa H."/>
            <person name="Miyagishima S.Y."/>
        </authorList>
    </citation>
    <scope>NUCLEOTIDE SEQUENCE [LARGE SCALE GENOMIC DNA]</scope>
    <source>
        <strain evidence="5 6">NIES-2499</strain>
    </source>
</reference>
<dbReference type="PANTHER" id="PTHR13720">
    <property type="entry name" value="WD-40 REPEAT PROTEIN"/>
    <property type="match status" value="1"/>
</dbReference>
<feature type="domain" description="EML-like second beta-propeller" evidence="4">
    <location>
        <begin position="963"/>
        <end position="1202"/>
    </location>
</feature>
<gene>
    <name evidence="5" type="ORF">CEUSTIGMA_g2453.t1</name>
</gene>
<dbReference type="Pfam" id="PF00400">
    <property type="entry name" value="WD40"/>
    <property type="match status" value="2"/>
</dbReference>
<comment type="caution">
    <text evidence="5">The sequence shown here is derived from an EMBL/GenBank/DDBJ whole genome shotgun (WGS) entry which is preliminary data.</text>
</comment>